<keyword evidence="1" id="KW-0472">Membrane</keyword>
<reference evidence="2" key="1">
    <citation type="submission" date="2013-06" db="EMBL/GenBank/DDBJ databases">
        <authorList>
            <person name="Carlson J."/>
            <person name="Booth B."/>
            <person name="Frise E."/>
            <person name="Sandler J."/>
            <person name="Wan K."/>
            <person name="Yu C."/>
            <person name="Celniker S."/>
        </authorList>
    </citation>
    <scope>NUCLEOTIDE SEQUENCE</scope>
</reference>
<feature type="transmembrane region" description="Helical" evidence="1">
    <location>
        <begin position="20"/>
        <end position="40"/>
    </location>
</feature>
<evidence type="ECO:0000313" key="2">
    <source>
        <dbReference type="EMBL" id="AGN52807.1"/>
    </source>
</evidence>
<dbReference type="AlphaFoldDB" id="R9UE14"/>
<name>R9UE14_DROME</name>
<dbReference type="EMBL" id="BT150119">
    <property type="protein sequence ID" value="AGN52807.1"/>
    <property type="molecule type" value="mRNA"/>
</dbReference>
<organism evidence="2">
    <name type="scientific">Drosophila melanogaster</name>
    <name type="common">Fruit fly</name>
    <dbReference type="NCBI Taxonomy" id="7227"/>
    <lineage>
        <taxon>Eukaryota</taxon>
        <taxon>Metazoa</taxon>
        <taxon>Ecdysozoa</taxon>
        <taxon>Arthropoda</taxon>
        <taxon>Hexapoda</taxon>
        <taxon>Insecta</taxon>
        <taxon>Pterygota</taxon>
        <taxon>Neoptera</taxon>
        <taxon>Endopterygota</taxon>
        <taxon>Diptera</taxon>
        <taxon>Brachycera</taxon>
        <taxon>Muscomorpha</taxon>
        <taxon>Ephydroidea</taxon>
        <taxon>Drosophilidae</taxon>
        <taxon>Drosophila</taxon>
        <taxon>Sophophora</taxon>
    </lineage>
</organism>
<proteinExistence type="evidence at transcript level"/>
<keyword evidence="1" id="KW-1133">Transmembrane helix</keyword>
<evidence type="ECO:0000256" key="1">
    <source>
        <dbReference type="SAM" id="Phobius"/>
    </source>
</evidence>
<sequence length="41" mass="4625">MSCGDCRNPSFIHPSIPANAFVYPQHLLFYCVLIGIIILFL</sequence>
<keyword evidence="1" id="KW-0812">Transmembrane</keyword>
<accession>R9UE14</accession>
<protein>
    <submittedName>
        <fullName evidence="2">MIP37065p1</fullName>
    </submittedName>
</protein>